<feature type="domain" description="FokI recognition" evidence="1">
    <location>
        <begin position="157"/>
        <end position="293"/>
    </location>
</feature>
<dbReference type="GO" id="GO:0009307">
    <property type="term" value="P:DNA restriction-modification system"/>
    <property type="evidence" value="ECO:0007669"/>
    <property type="project" value="InterPro"/>
</dbReference>
<dbReference type="InterPro" id="IPR036388">
    <property type="entry name" value="WH-like_DNA-bd_sf"/>
</dbReference>
<reference evidence="5 6" key="1">
    <citation type="submission" date="2016-11" db="EMBL/GenBank/DDBJ databases">
        <authorList>
            <person name="Jaros S."/>
            <person name="Januszkiewicz K."/>
            <person name="Wedrychowicz H."/>
        </authorList>
    </citation>
    <scope>NUCLEOTIDE SEQUENCE [LARGE SCALE GENOMIC DNA]</scope>
    <source>
        <strain evidence="5 6">DSM 15930</strain>
    </source>
</reference>
<dbReference type="InterPro" id="IPR031655">
    <property type="entry name" value="FokI_D3"/>
</dbReference>
<name>A0A1M7IV76_9FIRM</name>
<dbReference type="STRING" id="1120996.SAMN02746066_01973"/>
<accession>A0A1M7IV76</accession>
<dbReference type="InterPro" id="IPR036390">
    <property type="entry name" value="WH_DNA-bd_sf"/>
</dbReference>
<proteinExistence type="predicted"/>
<feature type="domain" description="FokI D3" evidence="4">
    <location>
        <begin position="306"/>
        <end position="374"/>
    </location>
</feature>
<feature type="domain" description="FokI recognition" evidence="2">
    <location>
        <begin position="13"/>
        <end position="146"/>
    </location>
</feature>
<dbReference type="OrthoDB" id="2266376at2"/>
<sequence length="588" mass="67023">MITVWPVETTNFRAFGWVQDPSNLRSLCNVTAIFDESSPMHQLLVHSIIPELVEKRDGKDELIEVLNKRPLRISYNKLVGTAFKPRSASRCNGIVQATVKGQVRPFIGEWQADNFVRWAYAFHFIRYNYEDDTFEITEEGRELVRARGEDEELTKEETELLTRAALSYPPAVRILRLLADEDAHLTKFELGKQLGFIGEGGFTSLPQSVLLRTLAITKDPSDINKMKADWEGSSDKYARMIAKWLAKLGLVEAVPKTFQVPIQSEVYPVTIGQAYQITAKGYMALNHTNGKSSYKRLSKNVCFEMLATKAGDREYLRTRRAYLLKFISESKQGISVSQLVERLAKCGLSCEEGSIADDIKGLINIGLNITSKNNLYYLEDVLNDFLIPTARLEGKSEVETIKEQMRGELTHLSHEYLGLLDLAYDSKQNRLFELKTMQLLTEECGFEGLHLGGSRKPDGIVYTKDENEQVGKENYGIIIDTKAYSGGYSLPISQADEMERYIGENQTRDIRINPNEWWKNFGDGVTEYYYLFVAGHFKGKYQEQIDRINCNKNIKGAAVSIQQLLRIVNDYKAGKLTHEDMKLKIFHY</sequence>
<dbReference type="GO" id="GO:0009036">
    <property type="term" value="F:type II site-specific deoxyribonuclease activity"/>
    <property type="evidence" value="ECO:0007669"/>
    <property type="project" value="InterPro"/>
</dbReference>
<dbReference type="Pfam" id="PF02981">
    <property type="entry name" value="FokI_D1"/>
    <property type="match status" value="1"/>
</dbReference>
<dbReference type="SUPFAM" id="SSF52980">
    <property type="entry name" value="Restriction endonuclease-like"/>
    <property type="match status" value="1"/>
</dbReference>
<dbReference type="Pfam" id="PF02980">
    <property type="entry name" value="FokI_dom_2"/>
    <property type="match status" value="1"/>
</dbReference>
<dbReference type="Gene3D" id="3.40.91.30">
    <property type="match status" value="1"/>
</dbReference>
<evidence type="ECO:0000259" key="1">
    <source>
        <dbReference type="Pfam" id="PF02980"/>
    </source>
</evidence>
<dbReference type="EMBL" id="FRCP01000010">
    <property type="protein sequence ID" value="SHM44651.1"/>
    <property type="molecule type" value="Genomic_DNA"/>
</dbReference>
<dbReference type="InterPro" id="IPR011335">
    <property type="entry name" value="Restrct_endonuc-II-like"/>
</dbReference>
<evidence type="ECO:0000313" key="6">
    <source>
        <dbReference type="Proteomes" id="UP000184038"/>
    </source>
</evidence>
<dbReference type="Proteomes" id="UP000184038">
    <property type="component" value="Unassembled WGS sequence"/>
</dbReference>
<feature type="domain" description="FokI cleavage" evidence="3">
    <location>
        <begin position="396"/>
        <end position="579"/>
    </location>
</feature>
<gene>
    <name evidence="5" type="ORF">SAMN02746066_01973</name>
</gene>
<evidence type="ECO:0000313" key="5">
    <source>
        <dbReference type="EMBL" id="SHM44651.1"/>
    </source>
</evidence>
<dbReference type="Pfam" id="PF09254">
    <property type="entry name" value="FokI_cleav_dom"/>
    <property type="match status" value="1"/>
</dbReference>
<organism evidence="5 6">
    <name type="scientific">Anaerosporobacter mobilis DSM 15930</name>
    <dbReference type="NCBI Taxonomy" id="1120996"/>
    <lineage>
        <taxon>Bacteria</taxon>
        <taxon>Bacillati</taxon>
        <taxon>Bacillota</taxon>
        <taxon>Clostridia</taxon>
        <taxon>Lachnospirales</taxon>
        <taxon>Lachnospiraceae</taxon>
        <taxon>Anaerosporobacter</taxon>
    </lineage>
</organism>
<evidence type="ECO:0000259" key="2">
    <source>
        <dbReference type="Pfam" id="PF02981"/>
    </source>
</evidence>
<dbReference type="InterPro" id="IPR004234">
    <property type="entry name" value="FokI_D1"/>
</dbReference>
<dbReference type="CDD" id="cd00941">
    <property type="entry name" value="FokI_N"/>
    <property type="match status" value="1"/>
</dbReference>
<dbReference type="GO" id="GO:0003677">
    <property type="term" value="F:DNA binding"/>
    <property type="evidence" value="ECO:0007669"/>
    <property type="project" value="InterPro"/>
</dbReference>
<dbReference type="Gene3D" id="1.10.10.10">
    <property type="entry name" value="Winged helix-like DNA-binding domain superfamily/Winged helix DNA-binding domain"/>
    <property type="match status" value="1"/>
</dbReference>
<keyword evidence="6" id="KW-1185">Reference proteome</keyword>
<protein>
    <submittedName>
        <fullName evidence="5">Type-2 restriction enzyme D3 domain-containing protein</fullName>
    </submittedName>
</protein>
<dbReference type="Pfam" id="PF16902">
    <property type="entry name" value="FokI_D3"/>
    <property type="match status" value="1"/>
</dbReference>
<dbReference type="AlphaFoldDB" id="A0A1M7IV76"/>
<dbReference type="InterPro" id="IPR044945">
    <property type="entry name" value="FokI_dom_1_2"/>
</dbReference>
<dbReference type="SUPFAM" id="SSF46785">
    <property type="entry name" value="Winged helix' DNA-binding domain"/>
    <property type="match status" value="3"/>
</dbReference>
<dbReference type="InterPro" id="IPR015334">
    <property type="entry name" value="FokI_cleavage_dom"/>
</dbReference>
<dbReference type="RefSeq" id="WP_073286867.1">
    <property type="nucleotide sequence ID" value="NZ_FRCP01000010.1"/>
</dbReference>
<dbReference type="InterPro" id="IPR004233">
    <property type="entry name" value="FokI_D2"/>
</dbReference>
<dbReference type="Gene3D" id="3.90.241.10">
    <property type="entry name" value="Foki Restriction Endonuclease, Chain A, domain 1"/>
    <property type="match status" value="1"/>
</dbReference>
<evidence type="ECO:0000259" key="3">
    <source>
        <dbReference type="Pfam" id="PF09254"/>
    </source>
</evidence>
<dbReference type="CDD" id="cd22327">
    <property type="entry name" value="FokI_nuclease-like"/>
    <property type="match status" value="1"/>
</dbReference>
<evidence type="ECO:0000259" key="4">
    <source>
        <dbReference type="Pfam" id="PF16902"/>
    </source>
</evidence>